<protein>
    <recommendedName>
        <fullName evidence="7">Pirin family protein</fullName>
    </recommendedName>
</protein>
<dbReference type="PANTHER" id="PTHR43212">
    <property type="entry name" value="QUERCETIN 2,3-DIOXYGENASE"/>
    <property type="match status" value="1"/>
</dbReference>
<dbReference type="InterPro" id="IPR003829">
    <property type="entry name" value="Pirin_N_dom"/>
</dbReference>
<evidence type="ECO:0000259" key="4">
    <source>
        <dbReference type="Pfam" id="PF17954"/>
    </source>
</evidence>
<feature type="domain" description="Pirin N-terminal" evidence="3">
    <location>
        <begin position="12"/>
        <end position="119"/>
    </location>
</feature>
<comment type="caution">
    <text evidence="5">The sequence shown here is derived from an EMBL/GenBank/DDBJ whole genome shotgun (WGS) entry which is preliminary data.</text>
</comment>
<dbReference type="CDD" id="cd02910">
    <property type="entry name" value="cupin_Yhhw_N"/>
    <property type="match status" value="1"/>
</dbReference>
<dbReference type="InterPro" id="IPR041602">
    <property type="entry name" value="Quercetinase_C"/>
</dbReference>
<comment type="similarity">
    <text evidence="1 2">Belongs to the pirin family.</text>
</comment>
<dbReference type="InterPro" id="IPR014710">
    <property type="entry name" value="RmlC-like_jellyroll"/>
</dbReference>
<dbReference type="InterPro" id="IPR011051">
    <property type="entry name" value="RmlC_Cupin_sf"/>
</dbReference>
<sequence length="230" mass="25604">MLTIRKASDRGAANHGWLKSFHTFSFANYYDPEHMGFSALRVINDDTVEPGMGFGNHGHRDMEIISYVLEGDLAHKDSQGNIKTLPVGEFQLMSAGSGITHSEYNHSKDRKLSFLQIWIEPSIKGQMPNYQQKNFGQDEGLTHVISRDGVGDTLQIKQNANLYQLILKDTKHAELKSTSARQYVHLISGELAVNGVEIKSGDGLKISDEKLLSFSSLSDEPIKALVFELP</sequence>
<evidence type="ECO:0000313" key="6">
    <source>
        <dbReference type="Proteomes" id="UP000654004"/>
    </source>
</evidence>
<name>A0ABQ2QD66_9GAMM</name>
<evidence type="ECO:0000313" key="5">
    <source>
        <dbReference type="EMBL" id="GGP75332.1"/>
    </source>
</evidence>
<dbReference type="InterPro" id="IPR012093">
    <property type="entry name" value="Pirin"/>
</dbReference>
<dbReference type="RefSeq" id="WP_188952884.1">
    <property type="nucleotide sequence ID" value="NZ_BMQW01000001.1"/>
</dbReference>
<dbReference type="PANTHER" id="PTHR43212:SF3">
    <property type="entry name" value="QUERCETIN 2,3-DIOXYGENASE"/>
    <property type="match status" value="1"/>
</dbReference>
<feature type="domain" description="Quercetin 2,3-dioxygenase C-terminal cupin" evidence="4">
    <location>
        <begin position="144"/>
        <end position="229"/>
    </location>
</feature>
<evidence type="ECO:0000259" key="3">
    <source>
        <dbReference type="Pfam" id="PF02678"/>
    </source>
</evidence>
<dbReference type="PIRSF" id="PIRSF006232">
    <property type="entry name" value="Pirin"/>
    <property type="match status" value="1"/>
</dbReference>
<gene>
    <name evidence="5" type="ORF">GCM10009410_04290</name>
</gene>
<evidence type="ECO:0008006" key="7">
    <source>
        <dbReference type="Google" id="ProtNLM"/>
    </source>
</evidence>
<evidence type="ECO:0000256" key="1">
    <source>
        <dbReference type="ARBA" id="ARBA00008416"/>
    </source>
</evidence>
<dbReference type="EMBL" id="BMQW01000001">
    <property type="protein sequence ID" value="GGP75332.1"/>
    <property type="molecule type" value="Genomic_DNA"/>
</dbReference>
<dbReference type="Pfam" id="PF17954">
    <property type="entry name" value="Pirin_C_2"/>
    <property type="match status" value="1"/>
</dbReference>
<keyword evidence="6" id="KW-1185">Reference proteome</keyword>
<dbReference type="Proteomes" id="UP000654004">
    <property type="component" value="Unassembled WGS sequence"/>
</dbReference>
<accession>A0ABQ2QD66</accession>
<reference evidence="6" key="1">
    <citation type="journal article" date="2019" name="Int. J. Syst. Evol. Microbiol.">
        <title>The Global Catalogue of Microorganisms (GCM) 10K type strain sequencing project: providing services to taxonomists for standard genome sequencing and annotation.</title>
        <authorList>
            <consortium name="The Broad Institute Genomics Platform"/>
            <consortium name="The Broad Institute Genome Sequencing Center for Infectious Disease"/>
            <person name="Wu L."/>
            <person name="Ma J."/>
        </authorList>
    </citation>
    <scope>NUCLEOTIDE SEQUENCE [LARGE SCALE GENOMIC DNA]</scope>
    <source>
        <strain evidence="6">JCM 32305</strain>
    </source>
</reference>
<dbReference type="SUPFAM" id="SSF51182">
    <property type="entry name" value="RmlC-like cupins"/>
    <property type="match status" value="1"/>
</dbReference>
<dbReference type="Gene3D" id="2.60.120.10">
    <property type="entry name" value="Jelly Rolls"/>
    <property type="match status" value="2"/>
</dbReference>
<dbReference type="Pfam" id="PF02678">
    <property type="entry name" value="Pirin"/>
    <property type="match status" value="1"/>
</dbReference>
<proteinExistence type="inferred from homology"/>
<evidence type="ECO:0000256" key="2">
    <source>
        <dbReference type="RuleBase" id="RU003457"/>
    </source>
</evidence>
<organism evidence="5 6">
    <name type="scientific">Shewanella ulleungensis</name>
    <dbReference type="NCBI Taxonomy" id="2282699"/>
    <lineage>
        <taxon>Bacteria</taxon>
        <taxon>Pseudomonadati</taxon>
        <taxon>Pseudomonadota</taxon>
        <taxon>Gammaproteobacteria</taxon>
        <taxon>Alteromonadales</taxon>
        <taxon>Shewanellaceae</taxon>
        <taxon>Shewanella</taxon>
    </lineage>
</organism>